<dbReference type="InterPro" id="IPR002172">
    <property type="entry name" value="LDrepeatLR_classA_rpt"/>
</dbReference>
<keyword evidence="11" id="KW-0812">Transmembrane</keyword>
<dbReference type="SMART" id="SM00192">
    <property type="entry name" value="LDLa"/>
    <property type="match status" value="1"/>
</dbReference>
<dbReference type="PROSITE" id="PS00135">
    <property type="entry name" value="TRYPSIN_SER"/>
    <property type="match status" value="1"/>
</dbReference>
<dbReference type="InterPro" id="IPR035914">
    <property type="entry name" value="Sperma_CUB_dom_sf"/>
</dbReference>
<keyword evidence="6 8" id="KW-1015">Disulfide bond</keyword>
<dbReference type="PROSITE" id="PS01180">
    <property type="entry name" value="CUB"/>
    <property type="match status" value="1"/>
</dbReference>
<evidence type="ECO:0000256" key="6">
    <source>
        <dbReference type="ARBA" id="ARBA00023157"/>
    </source>
</evidence>
<evidence type="ECO:0000256" key="9">
    <source>
        <dbReference type="RuleBase" id="RU363034"/>
    </source>
</evidence>
<dbReference type="Pfam" id="PF00431">
    <property type="entry name" value="CUB"/>
    <property type="match status" value="1"/>
</dbReference>
<feature type="disulfide bond" evidence="8">
    <location>
        <begin position="330"/>
        <end position="345"/>
    </location>
</feature>
<evidence type="ECO:0000256" key="3">
    <source>
        <dbReference type="ARBA" id="ARBA00022737"/>
    </source>
</evidence>
<keyword evidence="4 9" id="KW-0378">Hydrolase</keyword>
<feature type="disulfide bond" evidence="8">
    <location>
        <begin position="318"/>
        <end position="336"/>
    </location>
</feature>
<keyword evidence="5 9" id="KW-0720">Serine protease</keyword>
<keyword evidence="12" id="KW-0732">Signal</keyword>
<feature type="region of interest" description="Disordered" evidence="10">
    <location>
        <begin position="747"/>
        <end position="790"/>
    </location>
</feature>
<comment type="caution">
    <text evidence="7">Lacks conserved residue(s) required for the propagation of feature annotation.</text>
</comment>
<dbReference type="Gene3D" id="2.40.10.10">
    <property type="entry name" value="Trypsin-like serine proteases"/>
    <property type="match status" value="1"/>
</dbReference>
<dbReference type="SMART" id="SM00020">
    <property type="entry name" value="Tryp_SPc"/>
    <property type="match status" value="1"/>
</dbReference>
<dbReference type="OrthoDB" id="10051896at2759"/>
<dbReference type="InterPro" id="IPR009003">
    <property type="entry name" value="Peptidase_S1_PA"/>
</dbReference>
<dbReference type="CDD" id="cd00112">
    <property type="entry name" value="LDLa"/>
    <property type="match status" value="1"/>
</dbReference>
<dbReference type="GeneID" id="119737788"/>
<dbReference type="RefSeq" id="XP_038068326.1">
    <property type="nucleotide sequence ID" value="XM_038212398.1"/>
</dbReference>
<dbReference type="InterPro" id="IPR001314">
    <property type="entry name" value="Peptidase_S1A"/>
</dbReference>
<feature type="domain" description="Apple" evidence="15">
    <location>
        <begin position="345"/>
        <end position="427"/>
    </location>
</feature>
<dbReference type="InterPro" id="IPR018114">
    <property type="entry name" value="TRYPSIN_HIS"/>
</dbReference>
<feature type="disulfide bond" evidence="8">
    <location>
        <begin position="311"/>
        <end position="323"/>
    </location>
</feature>
<dbReference type="AlphaFoldDB" id="A0A914AYJ8"/>
<keyword evidence="17" id="KW-1185">Reference proteome</keyword>
<dbReference type="Gene3D" id="4.10.400.10">
    <property type="entry name" value="Low-density Lipoprotein Receptor"/>
    <property type="match status" value="1"/>
</dbReference>
<evidence type="ECO:0000256" key="10">
    <source>
        <dbReference type="SAM" id="MobiDB-lite"/>
    </source>
</evidence>
<dbReference type="FunFam" id="2.40.10.10:FF:000003">
    <property type="entry name" value="Transmembrane serine protease 3"/>
    <property type="match status" value="1"/>
</dbReference>
<dbReference type="Gene3D" id="2.60.120.290">
    <property type="entry name" value="Spermadhesin, CUB domain"/>
    <property type="match status" value="1"/>
</dbReference>
<evidence type="ECO:0000259" key="15">
    <source>
        <dbReference type="PROSITE" id="PS50948"/>
    </source>
</evidence>
<sequence length="790" mass="86896">MSPGLLTNGIALPLVAVLALVSMTSAWQDFTTCGKIPMDKSRIVGGKPTDEGDWPWMAKSWRYGPETDEGVSRCGASLIHPEWILTAAHCIKVLNDPSIHFQVFGSNTTVVADFSKNVQIVGVSEVYMHPNYTTWGATTTDWDIVVMKLKKAVTLDDYVSPVCLPTADMGENIFTPGMNATITGWGTTEQGGAQNPDLYEVTVPIVSQTDCQDYYADEEISERMICAGLDKGGKDSCQGDSGGPMVSKIVDTSDATLKDRWFQNGIVSWGYGCAQPEYPGVYARVSAFQDWLAPIFENNAGPTEKYGDNGCRLDEFMCKGLLCISHAGRCNGANNCFADTDELQCGTFGKFFDPMPGKWLNASVSSFHVDSDEDCAKQCIEWPAFNCFAFDTEKVGDKIICNLSDENVDTYDREASDDRMHYQLQTPAEYGVKEMTFDQQHNFLVTPRWMLVQGTSDSSWFIWNISPAAPENYNSLMFNFVGVRSLADESMECKTAADMNMVVIRSGVEVSSPVAAAFCLHELPETFRVMSAMARVEFYTKDPTMYGFMGEYNAVWYCADTKTTSPGTVSSPKYPSNYPANAQCGTLLQAPEGIKIHLNITTLLLEAPNKEGDCFDSLTVYNGPDSSSPELVKFCDSQAEDKVFETTSASNSFYLEFKSDYSSQKAGFKASYKFLTGPTNEELLDATLTNFKYGLTAMGIFFFCLTMVFIASIFTINARENGERAQIAKLKHKHSIVHAVPPQVIDTNIDWDKPSTSQAGSGSASGSHPDDYAEVNEVEGKTNPAYQSAE</sequence>
<dbReference type="OMA" id="MADEFEY"/>
<dbReference type="Pfam" id="PF00057">
    <property type="entry name" value="Ldl_recept_a"/>
    <property type="match status" value="1"/>
</dbReference>
<evidence type="ECO:0000256" key="8">
    <source>
        <dbReference type="PROSITE-ProRule" id="PRU00124"/>
    </source>
</evidence>
<evidence type="ECO:0000256" key="7">
    <source>
        <dbReference type="PROSITE-ProRule" id="PRU00059"/>
    </source>
</evidence>
<dbReference type="PROSITE" id="PS50068">
    <property type="entry name" value="LDLRA_2"/>
    <property type="match status" value="1"/>
</dbReference>
<organism evidence="16 17">
    <name type="scientific">Patiria miniata</name>
    <name type="common">Bat star</name>
    <name type="synonym">Asterina miniata</name>
    <dbReference type="NCBI Taxonomy" id="46514"/>
    <lineage>
        <taxon>Eukaryota</taxon>
        <taxon>Metazoa</taxon>
        <taxon>Echinodermata</taxon>
        <taxon>Eleutherozoa</taxon>
        <taxon>Asterozoa</taxon>
        <taxon>Asteroidea</taxon>
        <taxon>Valvatacea</taxon>
        <taxon>Valvatida</taxon>
        <taxon>Asterinidae</taxon>
        <taxon>Patiria</taxon>
    </lineage>
</organism>
<dbReference type="PANTHER" id="PTHR24252:SF7">
    <property type="entry name" value="HYALIN"/>
    <property type="match status" value="1"/>
</dbReference>
<protein>
    <submittedName>
        <fullName evidence="16">Uncharacterized protein</fullName>
    </submittedName>
</protein>
<dbReference type="GO" id="GO:0006508">
    <property type="term" value="P:proteolysis"/>
    <property type="evidence" value="ECO:0007669"/>
    <property type="project" value="UniProtKB-KW"/>
</dbReference>
<dbReference type="InterPro" id="IPR003609">
    <property type="entry name" value="Pan_app"/>
</dbReference>
<dbReference type="PRINTS" id="PR00722">
    <property type="entry name" value="CHYMOTRYPSIN"/>
</dbReference>
<dbReference type="Proteomes" id="UP000887568">
    <property type="component" value="Unplaced"/>
</dbReference>
<dbReference type="PROSITE" id="PS50948">
    <property type="entry name" value="PAN"/>
    <property type="match status" value="1"/>
</dbReference>
<dbReference type="PROSITE" id="PS50240">
    <property type="entry name" value="TRYPSIN_DOM"/>
    <property type="match status" value="1"/>
</dbReference>
<dbReference type="InterPro" id="IPR036055">
    <property type="entry name" value="LDL_receptor-like_sf"/>
</dbReference>
<evidence type="ECO:0000313" key="16">
    <source>
        <dbReference type="EnsemblMetazoa" id="XP_038068326.1"/>
    </source>
</evidence>
<keyword evidence="11" id="KW-1133">Transmembrane helix</keyword>
<dbReference type="InterPro" id="IPR043504">
    <property type="entry name" value="Peptidase_S1_PA_chymotrypsin"/>
</dbReference>
<dbReference type="PROSITE" id="PS00134">
    <property type="entry name" value="TRYPSIN_HIS"/>
    <property type="match status" value="1"/>
</dbReference>
<dbReference type="SUPFAM" id="SSF49854">
    <property type="entry name" value="Spermadhesin, CUB domain"/>
    <property type="match status" value="1"/>
</dbReference>
<dbReference type="SUPFAM" id="SSF57424">
    <property type="entry name" value="LDL receptor-like module"/>
    <property type="match status" value="1"/>
</dbReference>
<keyword evidence="1 9" id="KW-0645">Protease</keyword>
<evidence type="ECO:0000256" key="12">
    <source>
        <dbReference type="SAM" id="SignalP"/>
    </source>
</evidence>
<evidence type="ECO:0000259" key="13">
    <source>
        <dbReference type="PROSITE" id="PS01180"/>
    </source>
</evidence>
<dbReference type="InterPro" id="IPR001254">
    <property type="entry name" value="Trypsin_dom"/>
</dbReference>
<dbReference type="GO" id="GO:0007599">
    <property type="term" value="P:hemostasis"/>
    <property type="evidence" value="ECO:0007669"/>
    <property type="project" value="UniProtKB-KW"/>
</dbReference>
<keyword evidence="3" id="KW-0677">Repeat</keyword>
<accession>A0A914AYJ8</accession>
<feature type="domain" description="CUB" evidence="13">
    <location>
        <begin position="558"/>
        <end position="675"/>
    </location>
</feature>
<evidence type="ECO:0000256" key="4">
    <source>
        <dbReference type="ARBA" id="ARBA00022801"/>
    </source>
</evidence>
<evidence type="ECO:0000256" key="1">
    <source>
        <dbReference type="ARBA" id="ARBA00022670"/>
    </source>
</evidence>
<reference evidence="16" key="1">
    <citation type="submission" date="2022-11" db="UniProtKB">
        <authorList>
            <consortium name="EnsemblMetazoa"/>
        </authorList>
    </citation>
    <scope>IDENTIFICATION</scope>
</reference>
<dbReference type="InterPro" id="IPR033116">
    <property type="entry name" value="TRYPSIN_SER"/>
</dbReference>
<evidence type="ECO:0000256" key="5">
    <source>
        <dbReference type="ARBA" id="ARBA00022825"/>
    </source>
</evidence>
<evidence type="ECO:0000256" key="11">
    <source>
        <dbReference type="SAM" id="Phobius"/>
    </source>
</evidence>
<dbReference type="InterPro" id="IPR000859">
    <property type="entry name" value="CUB_dom"/>
</dbReference>
<evidence type="ECO:0000259" key="14">
    <source>
        <dbReference type="PROSITE" id="PS50240"/>
    </source>
</evidence>
<name>A0A914AYJ8_PATMI</name>
<keyword evidence="11" id="KW-0472">Membrane</keyword>
<dbReference type="CDD" id="cd00190">
    <property type="entry name" value="Tryp_SPc"/>
    <property type="match status" value="1"/>
</dbReference>
<feature type="compositionally biased region" description="Low complexity" evidence="10">
    <location>
        <begin position="755"/>
        <end position="767"/>
    </location>
</feature>
<dbReference type="Pfam" id="PF00089">
    <property type="entry name" value="Trypsin"/>
    <property type="match status" value="1"/>
</dbReference>
<feature type="signal peptide" evidence="12">
    <location>
        <begin position="1"/>
        <end position="26"/>
    </location>
</feature>
<evidence type="ECO:0000313" key="17">
    <source>
        <dbReference type="Proteomes" id="UP000887568"/>
    </source>
</evidence>
<keyword evidence="2" id="KW-0356">Hemostasis</keyword>
<dbReference type="CDD" id="cd00041">
    <property type="entry name" value="CUB"/>
    <property type="match status" value="1"/>
</dbReference>
<dbReference type="GO" id="GO:0004252">
    <property type="term" value="F:serine-type endopeptidase activity"/>
    <property type="evidence" value="ECO:0007669"/>
    <property type="project" value="InterPro"/>
</dbReference>
<proteinExistence type="predicted"/>
<dbReference type="PANTHER" id="PTHR24252">
    <property type="entry name" value="ACROSIN-RELATED"/>
    <property type="match status" value="1"/>
</dbReference>
<dbReference type="EnsemblMetazoa" id="XM_038212398.1">
    <property type="protein sequence ID" value="XP_038068326.1"/>
    <property type="gene ID" value="LOC119737788"/>
</dbReference>
<feature type="transmembrane region" description="Helical" evidence="11">
    <location>
        <begin position="693"/>
        <end position="716"/>
    </location>
</feature>
<evidence type="ECO:0000256" key="2">
    <source>
        <dbReference type="ARBA" id="ARBA00022696"/>
    </source>
</evidence>
<feature type="chain" id="PRO_5037087669" evidence="12">
    <location>
        <begin position="27"/>
        <end position="790"/>
    </location>
</feature>
<dbReference type="SMART" id="SM00042">
    <property type="entry name" value="CUB"/>
    <property type="match status" value="1"/>
</dbReference>
<dbReference type="SUPFAM" id="SSF50494">
    <property type="entry name" value="Trypsin-like serine proteases"/>
    <property type="match status" value="1"/>
</dbReference>
<feature type="domain" description="Peptidase S1" evidence="14">
    <location>
        <begin position="43"/>
        <end position="297"/>
    </location>
</feature>